<proteinExistence type="predicted"/>
<sequence>MDARAGDVQRLRTEADSDALDGANAKVPVATRILASSGWRSRSSGTTPALDAFNDP</sequence>
<evidence type="ECO:0000313" key="2">
    <source>
        <dbReference type="EMBL" id="MEL3955378.1"/>
    </source>
</evidence>
<gene>
    <name evidence="2" type="ORF">AAE039_17615</name>
</gene>
<name>A0ABU9JRA4_9GAMM</name>
<evidence type="ECO:0000313" key="3">
    <source>
        <dbReference type="Proteomes" id="UP001455088"/>
    </source>
</evidence>
<keyword evidence="3" id="KW-1185">Reference proteome</keyword>
<reference evidence="2 3" key="1">
    <citation type="submission" date="2024-04" db="EMBL/GenBank/DDBJ databases">
        <title>Bacterial endophytes with biocontrol capabilities against important plant pathogens.</title>
        <authorList>
            <person name="Alayande K.A."/>
        </authorList>
    </citation>
    <scope>NUCLEOTIDE SEQUENCE [LARGE SCALE GENOMIC DNA]</scope>
    <source>
        <strain evidence="2 3">KV22</strain>
    </source>
</reference>
<protein>
    <submittedName>
        <fullName evidence="2">Uncharacterized protein</fullName>
    </submittedName>
</protein>
<dbReference type="EMBL" id="JBBYHY010000010">
    <property type="protein sequence ID" value="MEL3955378.1"/>
    <property type="molecule type" value="Genomic_DNA"/>
</dbReference>
<feature type="compositionally biased region" description="Low complexity" evidence="1">
    <location>
        <begin position="37"/>
        <end position="47"/>
    </location>
</feature>
<evidence type="ECO:0000256" key="1">
    <source>
        <dbReference type="SAM" id="MobiDB-lite"/>
    </source>
</evidence>
<organism evidence="2 3">
    <name type="scientific">Stenotrophomonas bentonitica</name>
    <dbReference type="NCBI Taxonomy" id="1450134"/>
    <lineage>
        <taxon>Bacteria</taxon>
        <taxon>Pseudomonadati</taxon>
        <taxon>Pseudomonadota</taxon>
        <taxon>Gammaproteobacteria</taxon>
        <taxon>Lysobacterales</taxon>
        <taxon>Lysobacteraceae</taxon>
        <taxon>Stenotrophomonas</taxon>
    </lineage>
</organism>
<accession>A0ABU9JRA4</accession>
<dbReference type="Proteomes" id="UP001455088">
    <property type="component" value="Unassembled WGS sequence"/>
</dbReference>
<dbReference type="RefSeq" id="WP_167390394.1">
    <property type="nucleotide sequence ID" value="NZ_JBBYHY010000010.1"/>
</dbReference>
<comment type="caution">
    <text evidence="2">The sequence shown here is derived from an EMBL/GenBank/DDBJ whole genome shotgun (WGS) entry which is preliminary data.</text>
</comment>
<feature type="region of interest" description="Disordered" evidence="1">
    <location>
        <begin position="37"/>
        <end position="56"/>
    </location>
</feature>